<keyword evidence="3" id="KW-1185">Reference proteome</keyword>
<reference evidence="2" key="1">
    <citation type="journal article" date="2022" name="bioRxiv">
        <title>Sequencing and chromosome-scale assembly of the giantPleurodeles waltlgenome.</title>
        <authorList>
            <person name="Brown T."/>
            <person name="Elewa A."/>
            <person name="Iarovenko S."/>
            <person name="Subramanian E."/>
            <person name="Araus A.J."/>
            <person name="Petzold A."/>
            <person name="Susuki M."/>
            <person name="Suzuki K.-i.T."/>
            <person name="Hayashi T."/>
            <person name="Toyoda A."/>
            <person name="Oliveira C."/>
            <person name="Osipova E."/>
            <person name="Leigh N.D."/>
            <person name="Simon A."/>
            <person name="Yun M.H."/>
        </authorList>
    </citation>
    <scope>NUCLEOTIDE SEQUENCE</scope>
    <source>
        <strain evidence="2">20211129_DDA</strain>
        <tissue evidence="2">Liver</tissue>
    </source>
</reference>
<evidence type="ECO:0000313" key="2">
    <source>
        <dbReference type="EMBL" id="KAJ1117538.1"/>
    </source>
</evidence>
<accession>A0AAV7NW47</accession>
<evidence type="ECO:0000256" key="1">
    <source>
        <dbReference type="SAM" id="MobiDB-lite"/>
    </source>
</evidence>
<proteinExistence type="predicted"/>
<dbReference type="AlphaFoldDB" id="A0AAV7NW47"/>
<name>A0AAV7NW47_PLEWA</name>
<feature type="region of interest" description="Disordered" evidence="1">
    <location>
        <begin position="1"/>
        <end position="33"/>
    </location>
</feature>
<feature type="compositionally biased region" description="Polar residues" evidence="1">
    <location>
        <begin position="1"/>
        <end position="12"/>
    </location>
</feature>
<comment type="caution">
    <text evidence="2">The sequence shown here is derived from an EMBL/GenBank/DDBJ whole genome shotgun (WGS) entry which is preliminary data.</text>
</comment>
<feature type="compositionally biased region" description="Basic and acidic residues" evidence="1">
    <location>
        <begin position="202"/>
        <end position="213"/>
    </location>
</feature>
<gene>
    <name evidence="2" type="ORF">NDU88_005737</name>
</gene>
<evidence type="ECO:0000313" key="3">
    <source>
        <dbReference type="Proteomes" id="UP001066276"/>
    </source>
</evidence>
<dbReference type="EMBL" id="JANPWB010000012">
    <property type="protein sequence ID" value="KAJ1117538.1"/>
    <property type="molecule type" value="Genomic_DNA"/>
</dbReference>
<protein>
    <submittedName>
        <fullName evidence="2">Uncharacterized protein</fullName>
    </submittedName>
</protein>
<sequence length="220" mass="23786">MESNSGVKTEYTSLDEDCSGTGKAGVRPRPYARRGFSDSKQAEISLVSESAPVVLTTPALQTAIVFFLASLQARDTEPLASKVGIEPAYKALGILPEKRPMDPWGPQGLGAVAPDPCNCLRWHWSAVWVLMVMGIAPGKAHCLLPRCLEERSLLISLALWKGLLLPPELVKRFTAANNHCRDLASLKIRACRRRPSSGAPRARVEGGKEHGVDVPRGTAP</sequence>
<organism evidence="2 3">
    <name type="scientific">Pleurodeles waltl</name>
    <name type="common">Iberian ribbed newt</name>
    <dbReference type="NCBI Taxonomy" id="8319"/>
    <lineage>
        <taxon>Eukaryota</taxon>
        <taxon>Metazoa</taxon>
        <taxon>Chordata</taxon>
        <taxon>Craniata</taxon>
        <taxon>Vertebrata</taxon>
        <taxon>Euteleostomi</taxon>
        <taxon>Amphibia</taxon>
        <taxon>Batrachia</taxon>
        <taxon>Caudata</taxon>
        <taxon>Salamandroidea</taxon>
        <taxon>Salamandridae</taxon>
        <taxon>Pleurodelinae</taxon>
        <taxon>Pleurodeles</taxon>
    </lineage>
</organism>
<feature type="region of interest" description="Disordered" evidence="1">
    <location>
        <begin position="194"/>
        <end position="220"/>
    </location>
</feature>
<dbReference type="Proteomes" id="UP001066276">
    <property type="component" value="Chromosome 8"/>
</dbReference>